<dbReference type="AlphaFoldDB" id="A0AAW9FM34"/>
<dbReference type="InterPro" id="IPR050902">
    <property type="entry name" value="ABC_Transporter_SBP"/>
</dbReference>
<reference evidence="3" key="1">
    <citation type="journal article" date="2023" name="Phytobiomes J">
        <title>Deciphering the key players within the bacterial microbiota associated with aerial crown gall tumors on rhododendron: Insights into the gallobiome.</title>
        <authorList>
            <person name="Kuzmanovic N."/>
            <person name="Nesme J."/>
            <person name="Wolf J."/>
            <person name="Neumann-Schaal M."/>
            <person name="Petersen J."/>
            <person name="Fernandez-Gnecco G."/>
            <person name="Sproeer C."/>
            <person name="Bunk B."/>
            <person name="Overmann J."/>
            <person name="Sorensen S.J."/>
            <person name="Idczak E."/>
            <person name="Smalla K."/>
        </authorList>
    </citation>
    <scope>NUCLEOTIDE SEQUENCE</scope>
    <source>
        <strain evidence="3">Rho-11.1</strain>
    </source>
</reference>
<protein>
    <submittedName>
        <fullName evidence="3">Iron ABC transporter substrate-binding protein</fullName>
    </submittedName>
</protein>
<name>A0AAW9FM34_9HYPH</name>
<dbReference type="RefSeq" id="WP_320203743.1">
    <property type="nucleotide sequence ID" value="NZ_CP192782.1"/>
</dbReference>
<gene>
    <name evidence="3" type="ORF">RMR22_25705</name>
</gene>
<sequence>MKLSRMLMAICLLCLSGIEVGQASTITDAAGRKVVVPDKIERVMAAGPPASILVYVLAPQKMVGWVREPGQAEKEFLLPSVRDLPTYGQLTGKGGTANIEAVLAAKPDVIIDVGTVSPTYASLADKVQEQTGIPYVLIDGSFAKTPTTLRETGAMLGVRDRAEELAAYSEKSLAQLQAGLAAIDAQARPRVYYGRGPEGLETGLSGSINMEIISAAGAENVAAAAGKGGLAQVSAEQILSWKPDIIIAASPKFAASLAGDPIWSQLQAVTDGRIHIAPSVPFGWIDSPPGVNRMIGIKWLENVLYPEQFKVDLSNEIKSFFKLFYQVKVNDEQVAKLLPARN</sequence>
<comment type="caution">
    <text evidence="3">The sequence shown here is derived from an EMBL/GenBank/DDBJ whole genome shotgun (WGS) entry which is preliminary data.</text>
</comment>
<dbReference type="PROSITE" id="PS50983">
    <property type="entry name" value="FE_B12_PBP"/>
    <property type="match status" value="1"/>
</dbReference>
<dbReference type="Pfam" id="PF01497">
    <property type="entry name" value="Peripla_BP_2"/>
    <property type="match status" value="1"/>
</dbReference>
<keyword evidence="1" id="KW-0732">Signal</keyword>
<proteinExistence type="predicted"/>
<dbReference type="PANTHER" id="PTHR30535">
    <property type="entry name" value="VITAMIN B12-BINDING PROTEIN"/>
    <property type="match status" value="1"/>
</dbReference>
<organism evidence="3">
    <name type="scientific">Agrobacterium rosae</name>
    <dbReference type="NCBI Taxonomy" id="1972867"/>
    <lineage>
        <taxon>Bacteria</taxon>
        <taxon>Pseudomonadati</taxon>
        <taxon>Pseudomonadota</taxon>
        <taxon>Alphaproteobacteria</taxon>
        <taxon>Hyphomicrobiales</taxon>
        <taxon>Rhizobiaceae</taxon>
        <taxon>Rhizobium/Agrobacterium group</taxon>
        <taxon>Agrobacterium</taxon>
    </lineage>
</organism>
<dbReference type="Gene3D" id="1.20.58.2180">
    <property type="match status" value="1"/>
</dbReference>
<evidence type="ECO:0000256" key="1">
    <source>
        <dbReference type="SAM" id="SignalP"/>
    </source>
</evidence>
<feature type="domain" description="Fe/B12 periplasmic-binding" evidence="2">
    <location>
        <begin position="42"/>
        <end position="308"/>
    </location>
</feature>
<evidence type="ECO:0000313" key="3">
    <source>
        <dbReference type="EMBL" id="MDX8305637.1"/>
    </source>
</evidence>
<dbReference type="PANTHER" id="PTHR30535:SF34">
    <property type="entry name" value="MOLYBDATE-BINDING PROTEIN MOLA"/>
    <property type="match status" value="1"/>
</dbReference>
<dbReference type="EMBL" id="JAVRAF010000024">
    <property type="protein sequence ID" value="MDX8305637.1"/>
    <property type="molecule type" value="Genomic_DNA"/>
</dbReference>
<feature type="signal peptide" evidence="1">
    <location>
        <begin position="1"/>
        <end position="23"/>
    </location>
</feature>
<dbReference type="Gene3D" id="3.40.50.1980">
    <property type="entry name" value="Nitrogenase molybdenum iron protein domain"/>
    <property type="match status" value="2"/>
</dbReference>
<accession>A0AAW9FM34</accession>
<feature type="chain" id="PRO_5043488538" evidence="1">
    <location>
        <begin position="24"/>
        <end position="342"/>
    </location>
</feature>
<evidence type="ECO:0000259" key="2">
    <source>
        <dbReference type="PROSITE" id="PS50983"/>
    </source>
</evidence>
<dbReference type="SUPFAM" id="SSF53807">
    <property type="entry name" value="Helical backbone' metal receptor"/>
    <property type="match status" value="1"/>
</dbReference>
<dbReference type="GO" id="GO:0071281">
    <property type="term" value="P:cellular response to iron ion"/>
    <property type="evidence" value="ECO:0007669"/>
    <property type="project" value="TreeGrafter"/>
</dbReference>
<dbReference type="CDD" id="cd01147">
    <property type="entry name" value="HemV-2"/>
    <property type="match status" value="1"/>
</dbReference>
<dbReference type="InterPro" id="IPR002491">
    <property type="entry name" value="ABC_transptr_periplasmic_BD"/>
</dbReference>